<feature type="domain" description="Transposase (putative) YhgA-like" evidence="1">
    <location>
        <begin position="3"/>
        <end position="106"/>
    </location>
</feature>
<proteinExistence type="predicted"/>
<dbReference type="RefSeq" id="WP_347438151.1">
    <property type="nucleotide sequence ID" value="NZ_CP089291.1"/>
</dbReference>
<sequence>MIDHDRLFKELIQTFFEEFILLFFPQAFEEIDFQHLTFLSEEVFTDITAGEKRRVDLLVETKLKGEEGLVIVHIEPQSYVQPAFPERMFIYFSRLYEKYRRRILPIAVFSYETTRDEPSEFNLGFSFLDVLRFQFFTVELQKQNWREYVKQDNPIAAALLSKMGYTKEERVQVKKEFLRMVIRMQLDPARQKLIAGFFDTYLAWTELEEQELQKELKKLDSAEEARVMELKTFWEKQAEMKGRMEGILEGKQLGILEGKQKGKQEGKQEGRQEGKLEAKWEIAINLLSMGIDPEVVMKSTGLSKDEIEKLRSKLH</sequence>
<evidence type="ECO:0000313" key="3">
    <source>
        <dbReference type="Proteomes" id="UP000830167"/>
    </source>
</evidence>
<organism evidence="2 3">
    <name type="scientific">Fodinisporobacter ferrooxydans</name>
    <dbReference type="NCBI Taxonomy" id="2901836"/>
    <lineage>
        <taxon>Bacteria</taxon>
        <taxon>Bacillati</taxon>
        <taxon>Bacillota</taxon>
        <taxon>Bacilli</taxon>
        <taxon>Bacillales</taxon>
        <taxon>Alicyclobacillaceae</taxon>
        <taxon>Fodinisporobacter</taxon>
    </lineage>
</organism>
<accession>A0ABY4CPG1</accession>
<keyword evidence="3" id="KW-1185">Reference proteome</keyword>
<dbReference type="PANTHER" id="PTHR35586:SF1">
    <property type="entry name" value="SLL1691 PROTEIN"/>
    <property type="match status" value="1"/>
</dbReference>
<dbReference type="Proteomes" id="UP000830167">
    <property type="component" value="Chromosome"/>
</dbReference>
<dbReference type="InterPro" id="IPR006842">
    <property type="entry name" value="Transposase_31"/>
</dbReference>
<reference evidence="2" key="1">
    <citation type="submission" date="2021-12" db="EMBL/GenBank/DDBJ databases">
        <title>Alicyclobacillaceae gen. nov., sp. nov., isolated from chalcocite enrichment system.</title>
        <authorList>
            <person name="Jiang Z."/>
        </authorList>
    </citation>
    <scope>NUCLEOTIDE SEQUENCE</scope>
    <source>
        <strain evidence="2">MYW30-H2</strain>
    </source>
</reference>
<evidence type="ECO:0000259" key="1">
    <source>
        <dbReference type="Pfam" id="PF04754"/>
    </source>
</evidence>
<dbReference type="PANTHER" id="PTHR35586">
    <property type="entry name" value="SLL1691 PROTEIN"/>
    <property type="match status" value="1"/>
</dbReference>
<evidence type="ECO:0000313" key="2">
    <source>
        <dbReference type="EMBL" id="UOF91456.1"/>
    </source>
</evidence>
<dbReference type="Pfam" id="PF04754">
    <property type="entry name" value="Transposase_31"/>
    <property type="match status" value="1"/>
</dbReference>
<protein>
    <submittedName>
        <fullName evidence="2">Rpn family recombination-promoting nuclease/putative transposase</fullName>
    </submittedName>
</protein>
<name>A0ABY4CPG1_9BACL</name>
<gene>
    <name evidence="2" type="ORF">LSG31_04160</name>
</gene>
<dbReference type="EMBL" id="CP089291">
    <property type="protein sequence ID" value="UOF91456.1"/>
    <property type="molecule type" value="Genomic_DNA"/>
</dbReference>